<dbReference type="InterPro" id="IPR004401">
    <property type="entry name" value="YbaB/EbfC"/>
</dbReference>
<dbReference type="InterPro" id="IPR036894">
    <property type="entry name" value="YbaB-like_sf"/>
</dbReference>
<dbReference type="RefSeq" id="WP_067685623.1">
    <property type="nucleotide sequence ID" value="NZ_LLZH01000025.1"/>
</dbReference>
<dbReference type="Gene3D" id="3.30.1310.10">
    <property type="entry name" value="Nucleoid-associated protein YbaB-like domain"/>
    <property type="match status" value="1"/>
</dbReference>
<protein>
    <recommendedName>
        <fullName evidence="3">YbaB/EbfC DNA-binding family protein</fullName>
    </recommendedName>
</protein>
<keyword evidence="2" id="KW-1185">Reference proteome</keyword>
<dbReference type="EMBL" id="LLZH01000025">
    <property type="protein sequence ID" value="KUL40560.1"/>
    <property type="molecule type" value="Genomic_DNA"/>
</dbReference>
<dbReference type="Pfam" id="PF02575">
    <property type="entry name" value="YbaB_DNA_bd"/>
    <property type="match status" value="1"/>
</dbReference>
<name>A0A0X3V747_9ACTN</name>
<proteinExistence type="predicted"/>
<organism evidence="1 2">
    <name type="scientific">Actinoplanes awajinensis subsp. mycoplanecinus</name>
    <dbReference type="NCBI Taxonomy" id="135947"/>
    <lineage>
        <taxon>Bacteria</taxon>
        <taxon>Bacillati</taxon>
        <taxon>Actinomycetota</taxon>
        <taxon>Actinomycetes</taxon>
        <taxon>Micromonosporales</taxon>
        <taxon>Micromonosporaceae</taxon>
        <taxon>Actinoplanes</taxon>
    </lineage>
</organism>
<evidence type="ECO:0000313" key="1">
    <source>
        <dbReference type="EMBL" id="KUL40560.1"/>
    </source>
</evidence>
<dbReference type="SUPFAM" id="SSF82607">
    <property type="entry name" value="YbaB-like"/>
    <property type="match status" value="1"/>
</dbReference>
<sequence length="126" mass="13600">MTRPDFTEPGEVLEFLDGIRERNRQAMARNAEYAAEAGGITGEGFSADRTVRAEVDASGVVSRVDIGDSALRRGAHLAQMILTAIREAQAARTRQLAELSARLGSPAIAGLVRESIPDDYRRESDG</sequence>
<evidence type="ECO:0008006" key="3">
    <source>
        <dbReference type="Google" id="ProtNLM"/>
    </source>
</evidence>
<accession>A0A0X3V747</accession>
<comment type="caution">
    <text evidence="1">The sequence shown here is derived from an EMBL/GenBank/DDBJ whole genome shotgun (WGS) entry which is preliminary data.</text>
</comment>
<dbReference type="Proteomes" id="UP000053244">
    <property type="component" value="Unassembled WGS sequence"/>
</dbReference>
<reference evidence="1 2" key="1">
    <citation type="submission" date="2015-10" db="EMBL/GenBank/DDBJ databases">
        <authorList>
            <person name="Gilbert D.G."/>
        </authorList>
    </citation>
    <scope>NUCLEOTIDE SEQUENCE [LARGE SCALE GENOMIC DNA]</scope>
    <source>
        <strain evidence="1 2">NRRL B-16712</strain>
    </source>
</reference>
<gene>
    <name evidence="1" type="ORF">ADL15_06095</name>
</gene>
<dbReference type="GO" id="GO:0003677">
    <property type="term" value="F:DNA binding"/>
    <property type="evidence" value="ECO:0007669"/>
    <property type="project" value="InterPro"/>
</dbReference>
<evidence type="ECO:0000313" key="2">
    <source>
        <dbReference type="Proteomes" id="UP000053244"/>
    </source>
</evidence>
<dbReference type="OrthoDB" id="3390858at2"/>
<dbReference type="AlphaFoldDB" id="A0A0X3V747"/>